<dbReference type="AlphaFoldDB" id="A0A8X6UYI0"/>
<accession>A0A8X6UYI0</accession>
<proteinExistence type="predicted"/>
<evidence type="ECO:0000313" key="1">
    <source>
        <dbReference type="EMBL" id="GFX92533.1"/>
    </source>
</evidence>
<dbReference type="Proteomes" id="UP000887159">
    <property type="component" value="Unassembled WGS sequence"/>
</dbReference>
<sequence>MTGWVSTSGTVGSNLKSENRTNIMNLNKLKKFETIKNYGRNSPMSMEIITTGRADREGSNEPDPNGLSGSGVKILVKMFLERGMRRYRYCL</sequence>
<evidence type="ECO:0000313" key="2">
    <source>
        <dbReference type="Proteomes" id="UP000887159"/>
    </source>
</evidence>
<protein>
    <submittedName>
        <fullName evidence="1">Uncharacterized protein</fullName>
    </submittedName>
</protein>
<reference evidence="1" key="1">
    <citation type="submission" date="2020-08" db="EMBL/GenBank/DDBJ databases">
        <title>Multicomponent nature underlies the extraordinary mechanical properties of spider dragline silk.</title>
        <authorList>
            <person name="Kono N."/>
            <person name="Nakamura H."/>
            <person name="Mori M."/>
            <person name="Yoshida Y."/>
            <person name="Ohtoshi R."/>
            <person name="Malay A.D."/>
            <person name="Moran D.A.P."/>
            <person name="Tomita M."/>
            <person name="Numata K."/>
            <person name="Arakawa K."/>
        </authorList>
    </citation>
    <scope>NUCLEOTIDE SEQUENCE</scope>
</reference>
<name>A0A8X6UYI0_TRICX</name>
<organism evidence="1 2">
    <name type="scientific">Trichonephila clavipes</name>
    <name type="common">Golden silk orbweaver</name>
    <name type="synonym">Nephila clavipes</name>
    <dbReference type="NCBI Taxonomy" id="2585209"/>
    <lineage>
        <taxon>Eukaryota</taxon>
        <taxon>Metazoa</taxon>
        <taxon>Ecdysozoa</taxon>
        <taxon>Arthropoda</taxon>
        <taxon>Chelicerata</taxon>
        <taxon>Arachnida</taxon>
        <taxon>Araneae</taxon>
        <taxon>Araneomorphae</taxon>
        <taxon>Entelegynae</taxon>
        <taxon>Araneoidea</taxon>
        <taxon>Nephilidae</taxon>
        <taxon>Trichonephila</taxon>
    </lineage>
</organism>
<keyword evidence="2" id="KW-1185">Reference proteome</keyword>
<gene>
    <name evidence="1" type="ORF">TNCV_710381</name>
</gene>
<comment type="caution">
    <text evidence="1">The sequence shown here is derived from an EMBL/GenBank/DDBJ whole genome shotgun (WGS) entry which is preliminary data.</text>
</comment>
<dbReference type="EMBL" id="BMAU01021148">
    <property type="protein sequence ID" value="GFX92533.1"/>
    <property type="molecule type" value="Genomic_DNA"/>
</dbReference>